<dbReference type="InterPro" id="IPR009057">
    <property type="entry name" value="Homeodomain-like_sf"/>
</dbReference>
<evidence type="ECO:0008006" key="13">
    <source>
        <dbReference type="Google" id="ProtNLM"/>
    </source>
</evidence>
<evidence type="ECO:0000259" key="9">
    <source>
        <dbReference type="PROSITE" id="PS01124"/>
    </source>
</evidence>
<dbReference type="InterPro" id="IPR011006">
    <property type="entry name" value="CheY-like_superfamily"/>
</dbReference>
<dbReference type="InterPro" id="IPR018062">
    <property type="entry name" value="HTH_AraC-typ_CS"/>
</dbReference>
<evidence type="ECO:0000313" key="11">
    <source>
        <dbReference type="EMBL" id="OJG08947.1"/>
    </source>
</evidence>
<evidence type="ECO:0000256" key="5">
    <source>
        <dbReference type="ARBA" id="ARBA00023015"/>
    </source>
</evidence>
<dbReference type="SMART" id="SM00342">
    <property type="entry name" value="HTH_ARAC"/>
    <property type="match status" value="1"/>
</dbReference>
<dbReference type="Proteomes" id="UP000182149">
    <property type="component" value="Unassembled WGS sequence"/>
</dbReference>
<keyword evidence="6" id="KW-0238">DNA-binding</keyword>
<gene>
    <name evidence="11" type="ORF">RU93_GL001304</name>
</gene>
<dbReference type="PROSITE" id="PS00041">
    <property type="entry name" value="HTH_ARAC_FAMILY_1"/>
    <property type="match status" value="1"/>
</dbReference>
<evidence type="ECO:0000256" key="8">
    <source>
        <dbReference type="PROSITE-ProRule" id="PRU00169"/>
    </source>
</evidence>
<evidence type="ECO:0000313" key="12">
    <source>
        <dbReference type="Proteomes" id="UP000182149"/>
    </source>
</evidence>
<name>A0A1L8QNA3_9ENTE</name>
<dbReference type="InterPro" id="IPR051552">
    <property type="entry name" value="HptR"/>
</dbReference>
<dbReference type="Gene3D" id="1.10.10.60">
    <property type="entry name" value="Homeodomain-like"/>
    <property type="match status" value="2"/>
</dbReference>
<evidence type="ECO:0000256" key="2">
    <source>
        <dbReference type="ARBA" id="ARBA00022490"/>
    </source>
</evidence>
<dbReference type="Pfam" id="PF12833">
    <property type="entry name" value="HTH_18"/>
    <property type="match status" value="1"/>
</dbReference>
<evidence type="ECO:0000256" key="6">
    <source>
        <dbReference type="ARBA" id="ARBA00023125"/>
    </source>
</evidence>
<dbReference type="PROSITE" id="PS50110">
    <property type="entry name" value="RESPONSE_REGULATORY"/>
    <property type="match status" value="1"/>
</dbReference>
<dbReference type="GO" id="GO:0005737">
    <property type="term" value="C:cytoplasm"/>
    <property type="evidence" value="ECO:0007669"/>
    <property type="project" value="UniProtKB-SubCell"/>
</dbReference>
<reference evidence="11 12" key="1">
    <citation type="submission" date="2014-12" db="EMBL/GenBank/DDBJ databases">
        <title>Draft genome sequences of 29 type strains of Enterococci.</title>
        <authorList>
            <person name="Zhong Z."/>
            <person name="Sun Z."/>
            <person name="Liu W."/>
            <person name="Zhang W."/>
            <person name="Zhang H."/>
        </authorList>
    </citation>
    <scope>NUCLEOTIDE SEQUENCE [LARGE SCALE GENOMIC DNA]</scope>
    <source>
        <strain evidence="11 12">DSM 17690</strain>
    </source>
</reference>
<dbReference type="PANTHER" id="PTHR42713">
    <property type="entry name" value="HISTIDINE KINASE-RELATED"/>
    <property type="match status" value="1"/>
</dbReference>
<organism evidence="11 12">
    <name type="scientific">Enterococcus aquimarinus</name>
    <dbReference type="NCBI Taxonomy" id="328396"/>
    <lineage>
        <taxon>Bacteria</taxon>
        <taxon>Bacillati</taxon>
        <taxon>Bacillota</taxon>
        <taxon>Bacilli</taxon>
        <taxon>Lactobacillales</taxon>
        <taxon>Enterococcaceae</taxon>
        <taxon>Enterococcus</taxon>
    </lineage>
</organism>
<comment type="caution">
    <text evidence="11">The sequence shown here is derived from an EMBL/GenBank/DDBJ whole genome shotgun (WGS) entry which is preliminary data.</text>
</comment>
<dbReference type="SUPFAM" id="SSF46689">
    <property type="entry name" value="Homeodomain-like"/>
    <property type="match status" value="1"/>
</dbReference>
<dbReference type="AlphaFoldDB" id="A0A1L8QNA3"/>
<dbReference type="SUPFAM" id="SSF52172">
    <property type="entry name" value="CheY-like"/>
    <property type="match status" value="1"/>
</dbReference>
<dbReference type="GO" id="GO:0043565">
    <property type="term" value="F:sequence-specific DNA binding"/>
    <property type="evidence" value="ECO:0007669"/>
    <property type="project" value="InterPro"/>
</dbReference>
<proteinExistence type="predicted"/>
<accession>A0A1L8QNA3</accession>
<dbReference type="InterPro" id="IPR001789">
    <property type="entry name" value="Sig_transdc_resp-reg_receiver"/>
</dbReference>
<dbReference type="SMART" id="SM00448">
    <property type="entry name" value="REC"/>
    <property type="match status" value="1"/>
</dbReference>
<keyword evidence="4" id="KW-0902">Two-component regulatory system</keyword>
<dbReference type="GO" id="GO:0003700">
    <property type="term" value="F:DNA-binding transcription factor activity"/>
    <property type="evidence" value="ECO:0007669"/>
    <property type="project" value="InterPro"/>
</dbReference>
<dbReference type="PRINTS" id="PR00032">
    <property type="entry name" value="HTHARAC"/>
</dbReference>
<keyword evidence="12" id="KW-1185">Reference proteome</keyword>
<keyword evidence="3 8" id="KW-0597">Phosphoprotein</keyword>
<dbReference type="Pfam" id="PF00072">
    <property type="entry name" value="Response_reg"/>
    <property type="match status" value="1"/>
</dbReference>
<keyword evidence="5" id="KW-0805">Transcription regulation</keyword>
<comment type="subcellular location">
    <subcellularLocation>
        <location evidence="1">Cytoplasm</location>
    </subcellularLocation>
</comment>
<keyword evidence="2" id="KW-0963">Cytoplasm</keyword>
<dbReference type="PROSITE" id="PS01124">
    <property type="entry name" value="HTH_ARAC_FAMILY_2"/>
    <property type="match status" value="1"/>
</dbReference>
<dbReference type="InterPro" id="IPR020449">
    <property type="entry name" value="Tscrpt_reg_AraC-type_HTH"/>
</dbReference>
<keyword evidence="7" id="KW-0804">Transcription</keyword>
<evidence type="ECO:0000256" key="7">
    <source>
        <dbReference type="ARBA" id="ARBA00023163"/>
    </source>
</evidence>
<evidence type="ECO:0000259" key="10">
    <source>
        <dbReference type="PROSITE" id="PS50110"/>
    </source>
</evidence>
<evidence type="ECO:0000256" key="3">
    <source>
        <dbReference type="ARBA" id="ARBA00022553"/>
    </source>
</evidence>
<dbReference type="STRING" id="328396.RU93_GL001304"/>
<sequence>MITNINIEFPYCLHIIKCIISLYRVYEIKKLFCKVREIDMKILLADDEFFIREGLKSLEWETIGLKIVGVASNGVEALNIARKYLPDIILTDIKMPKMDGLEMSEKYLKIKPDAKIVFLSAYKDFYYVQQAMRLGGIDYLLKPTNPNEILSCCKKIKEKILNKQQEQNIIVDELTIVPQEKKDEKRNIKEILRFIDRNYMNSISLKDLADEFHFNPIYINRMIKKETQSTFLEIVNTKRMDLAADLIKSTELRIEEVAQKTGFIDQRYFSQVFKKRYGEPPGSYRQLNKVSGKSKLL</sequence>
<evidence type="ECO:0000256" key="1">
    <source>
        <dbReference type="ARBA" id="ARBA00004496"/>
    </source>
</evidence>
<feature type="domain" description="Response regulatory" evidence="10">
    <location>
        <begin position="41"/>
        <end position="157"/>
    </location>
</feature>
<evidence type="ECO:0000256" key="4">
    <source>
        <dbReference type="ARBA" id="ARBA00023012"/>
    </source>
</evidence>
<dbReference type="CDD" id="cd17536">
    <property type="entry name" value="REC_YesN-like"/>
    <property type="match status" value="1"/>
</dbReference>
<dbReference type="InterPro" id="IPR018060">
    <property type="entry name" value="HTH_AraC"/>
</dbReference>
<dbReference type="EMBL" id="JXKD01000024">
    <property type="protein sequence ID" value="OJG08947.1"/>
    <property type="molecule type" value="Genomic_DNA"/>
</dbReference>
<dbReference type="PANTHER" id="PTHR42713:SF3">
    <property type="entry name" value="TRANSCRIPTIONAL REGULATORY PROTEIN HPTR"/>
    <property type="match status" value="1"/>
</dbReference>
<protein>
    <recommendedName>
        <fullName evidence="13">Stage 0 sporulation protein A homolog</fullName>
    </recommendedName>
</protein>
<feature type="domain" description="HTH araC/xylS-type" evidence="9">
    <location>
        <begin position="189"/>
        <end position="287"/>
    </location>
</feature>
<dbReference type="GO" id="GO:0000160">
    <property type="term" value="P:phosphorelay signal transduction system"/>
    <property type="evidence" value="ECO:0007669"/>
    <property type="project" value="UniProtKB-KW"/>
</dbReference>
<dbReference type="Gene3D" id="3.40.50.2300">
    <property type="match status" value="1"/>
</dbReference>
<feature type="modified residue" description="4-aspartylphosphate" evidence="8">
    <location>
        <position position="92"/>
    </location>
</feature>